<gene>
    <name evidence="2" type="ORF">VQ03_24330</name>
</gene>
<organism evidence="2 3">
    <name type="scientific">Methylobacterium tarhaniae</name>
    <dbReference type="NCBI Taxonomy" id="1187852"/>
    <lineage>
        <taxon>Bacteria</taxon>
        <taxon>Pseudomonadati</taxon>
        <taxon>Pseudomonadota</taxon>
        <taxon>Alphaproteobacteria</taxon>
        <taxon>Hyphomicrobiales</taxon>
        <taxon>Methylobacteriaceae</taxon>
        <taxon>Methylobacterium</taxon>
    </lineage>
</organism>
<dbReference type="PATRIC" id="fig|1187852.3.peg.2551"/>
<evidence type="ECO:0000313" key="3">
    <source>
        <dbReference type="Proteomes" id="UP000036449"/>
    </source>
</evidence>
<accession>A0A0J6SKE3</accession>
<dbReference type="EMBL" id="LABZ01000190">
    <property type="protein sequence ID" value="KMO33853.1"/>
    <property type="molecule type" value="Genomic_DNA"/>
</dbReference>
<evidence type="ECO:0000256" key="1">
    <source>
        <dbReference type="SAM" id="SignalP"/>
    </source>
</evidence>
<dbReference type="OrthoDB" id="7870801at2"/>
<dbReference type="AlphaFoldDB" id="A0A0J6SKE3"/>
<proteinExistence type="predicted"/>
<name>A0A0J6SKE3_9HYPH</name>
<protein>
    <recommendedName>
        <fullName evidence="4">YARHG domain-containing protein</fullName>
    </recommendedName>
</protein>
<comment type="caution">
    <text evidence="2">The sequence shown here is derived from an EMBL/GenBank/DDBJ whole genome shotgun (WGS) entry which is preliminary data.</text>
</comment>
<feature type="chain" id="PRO_5005281343" description="YARHG domain-containing protein" evidence="1">
    <location>
        <begin position="27"/>
        <end position="105"/>
    </location>
</feature>
<keyword evidence="3" id="KW-1185">Reference proteome</keyword>
<evidence type="ECO:0000313" key="2">
    <source>
        <dbReference type="EMBL" id="KMO33853.1"/>
    </source>
</evidence>
<reference evidence="2 3" key="1">
    <citation type="submission" date="2015-03" db="EMBL/GenBank/DDBJ databases">
        <title>Genome sequencing of Methylobacterium tarhaniae DSM 25844.</title>
        <authorList>
            <person name="Chaudhry V."/>
            <person name="Patil P.B."/>
        </authorList>
    </citation>
    <scope>NUCLEOTIDE SEQUENCE [LARGE SCALE GENOMIC DNA]</scope>
    <source>
        <strain evidence="2 3">DSM 25844</strain>
    </source>
</reference>
<evidence type="ECO:0008006" key="4">
    <source>
        <dbReference type="Google" id="ProtNLM"/>
    </source>
</evidence>
<feature type="signal peptide" evidence="1">
    <location>
        <begin position="1"/>
        <end position="26"/>
    </location>
</feature>
<dbReference type="Proteomes" id="UP000036449">
    <property type="component" value="Unassembled WGS sequence"/>
</dbReference>
<keyword evidence="1" id="KW-0732">Signal</keyword>
<sequence>MPAERRRFPILLAASILAAVPTLALAQGRPSTLDMTCGQARSFLAARGAAVLGTGGYTYDRFVRDRSFCEPTQITKNAFVPTRDTPECLVGYRCIEPGRNWFDDE</sequence>